<reference evidence="1 2" key="1">
    <citation type="submission" date="2021-06" db="EMBL/GenBank/DDBJ databases">
        <title>Caerostris darwini draft genome.</title>
        <authorList>
            <person name="Kono N."/>
            <person name="Arakawa K."/>
        </authorList>
    </citation>
    <scope>NUCLEOTIDE SEQUENCE [LARGE SCALE GENOMIC DNA]</scope>
</reference>
<proteinExistence type="predicted"/>
<dbReference type="Proteomes" id="UP001054837">
    <property type="component" value="Unassembled WGS sequence"/>
</dbReference>
<sequence>MLNEILRGKLKYTPSLPSPISTPAPDVLTDTSQCECHIVMMISVIPFHPTPHPHLRRWFASSILHANQLFSIALQKYYFCTEFGNKLFVVYASFKLTRQGREGGGIELFTLKTF</sequence>
<dbReference type="AlphaFoldDB" id="A0AAV4WM74"/>
<protein>
    <submittedName>
        <fullName evidence="1">Uncharacterized protein</fullName>
    </submittedName>
</protein>
<keyword evidence="2" id="KW-1185">Reference proteome</keyword>
<dbReference type="EMBL" id="BPLQ01014820">
    <property type="protein sequence ID" value="GIY83379.1"/>
    <property type="molecule type" value="Genomic_DNA"/>
</dbReference>
<name>A0AAV4WM74_9ARAC</name>
<organism evidence="1 2">
    <name type="scientific">Caerostris darwini</name>
    <dbReference type="NCBI Taxonomy" id="1538125"/>
    <lineage>
        <taxon>Eukaryota</taxon>
        <taxon>Metazoa</taxon>
        <taxon>Ecdysozoa</taxon>
        <taxon>Arthropoda</taxon>
        <taxon>Chelicerata</taxon>
        <taxon>Arachnida</taxon>
        <taxon>Araneae</taxon>
        <taxon>Araneomorphae</taxon>
        <taxon>Entelegynae</taxon>
        <taxon>Araneoidea</taxon>
        <taxon>Araneidae</taxon>
        <taxon>Caerostris</taxon>
    </lineage>
</organism>
<evidence type="ECO:0000313" key="1">
    <source>
        <dbReference type="EMBL" id="GIY83379.1"/>
    </source>
</evidence>
<gene>
    <name evidence="1" type="ORF">CDAR_116291</name>
</gene>
<comment type="caution">
    <text evidence="1">The sequence shown here is derived from an EMBL/GenBank/DDBJ whole genome shotgun (WGS) entry which is preliminary data.</text>
</comment>
<evidence type="ECO:0000313" key="2">
    <source>
        <dbReference type="Proteomes" id="UP001054837"/>
    </source>
</evidence>
<accession>A0AAV4WM74</accession>